<reference evidence="1 2" key="1">
    <citation type="submission" date="2020-08" db="EMBL/GenBank/DDBJ databases">
        <title>Functional genomics of gut bacteria from endangered species of beetles.</title>
        <authorList>
            <person name="Carlos-Shanley C."/>
        </authorList>
    </citation>
    <scope>NUCLEOTIDE SEQUENCE [LARGE SCALE GENOMIC DNA]</scope>
    <source>
        <strain evidence="1 2">S00179</strain>
    </source>
</reference>
<name>A0A7W7P4H7_PSENT</name>
<dbReference type="AlphaFoldDB" id="A0A7W7P4H7"/>
<dbReference type="RefSeq" id="WP_184595856.1">
    <property type="nucleotide sequence ID" value="NZ_JACHLI010000032.1"/>
</dbReference>
<proteinExistence type="predicted"/>
<evidence type="ECO:0000313" key="2">
    <source>
        <dbReference type="Proteomes" id="UP000566995"/>
    </source>
</evidence>
<protein>
    <submittedName>
        <fullName evidence="1">Uncharacterized protein</fullName>
    </submittedName>
</protein>
<sequence>MFAEQKVYMQYTQPGCSNAGWLIKPKAPNGGKPACVRVQLGDEARQLAQTDMTPDQAELFAEHLVQAAKEAREAQAKLA</sequence>
<comment type="caution">
    <text evidence="1">The sequence shown here is derived from an EMBL/GenBank/DDBJ whole genome shotgun (WGS) entry which is preliminary data.</text>
</comment>
<gene>
    <name evidence="1" type="ORF">HNP46_005806</name>
</gene>
<dbReference type="EMBL" id="JACHLI010000032">
    <property type="protein sequence ID" value="MBB4866899.1"/>
    <property type="molecule type" value="Genomic_DNA"/>
</dbReference>
<organism evidence="1 2">
    <name type="scientific">Pseudomonas nitroreducens</name>
    <dbReference type="NCBI Taxonomy" id="46680"/>
    <lineage>
        <taxon>Bacteria</taxon>
        <taxon>Pseudomonadati</taxon>
        <taxon>Pseudomonadota</taxon>
        <taxon>Gammaproteobacteria</taxon>
        <taxon>Pseudomonadales</taxon>
        <taxon>Pseudomonadaceae</taxon>
        <taxon>Pseudomonas</taxon>
    </lineage>
</organism>
<dbReference type="Proteomes" id="UP000566995">
    <property type="component" value="Unassembled WGS sequence"/>
</dbReference>
<evidence type="ECO:0000313" key="1">
    <source>
        <dbReference type="EMBL" id="MBB4866899.1"/>
    </source>
</evidence>
<accession>A0A7W7P4H7</accession>